<protein>
    <submittedName>
        <fullName evidence="9">VTT domain-containing protein</fullName>
    </submittedName>
</protein>
<evidence type="ECO:0000256" key="5">
    <source>
        <dbReference type="ARBA" id="ARBA00022989"/>
    </source>
</evidence>
<keyword evidence="10" id="KW-1185">Reference proteome</keyword>
<dbReference type="PANTHER" id="PTHR42709:SF6">
    <property type="entry name" value="UNDECAPRENYL PHOSPHATE TRANSPORTER A"/>
    <property type="match status" value="1"/>
</dbReference>
<dbReference type="InterPro" id="IPR032816">
    <property type="entry name" value="VTT_dom"/>
</dbReference>
<reference evidence="9 10" key="1">
    <citation type="submission" date="2023-12" db="EMBL/GenBank/DDBJ databases">
        <title>Sinomonas terricola sp. nov, isolated from litchi orchard soil in Guangdong, PR China.</title>
        <authorList>
            <person name="Jiaxin W."/>
            <person name="Yang Z."/>
            <person name="Honghui Z."/>
        </authorList>
    </citation>
    <scope>NUCLEOTIDE SEQUENCE [LARGE SCALE GENOMIC DNA]</scope>
    <source>
        <strain evidence="9 10">JGH33</strain>
    </source>
</reference>
<evidence type="ECO:0000256" key="4">
    <source>
        <dbReference type="ARBA" id="ARBA00022692"/>
    </source>
</evidence>
<comment type="caution">
    <text evidence="9">The sequence shown here is derived from an EMBL/GenBank/DDBJ whole genome shotgun (WGS) entry which is preliminary data.</text>
</comment>
<evidence type="ECO:0000256" key="1">
    <source>
        <dbReference type="ARBA" id="ARBA00004651"/>
    </source>
</evidence>
<proteinExistence type="inferred from homology"/>
<organism evidence="9 10">
    <name type="scientific">Sinomonas terricola</name>
    <dbReference type="NCBI Taxonomy" id="3110330"/>
    <lineage>
        <taxon>Bacteria</taxon>
        <taxon>Bacillati</taxon>
        <taxon>Actinomycetota</taxon>
        <taxon>Actinomycetes</taxon>
        <taxon>Micrococcales</taxon>
        <taxon>Micrococcaceae</taxon>
        <taxon>Sinomonas</taxon>
    </lineage>
</organism>
<dbReference type="PANTHER" id="PTHR42709">
    <property type="entry name" value="ALKALINE PHOSPHATASE LIKE PROTEIN"/>
    <property type="match status" value="1"/>
</dbReference>
<keyword evidence="5 7" id="KW-1133">Transmembrane helix</keyword>
<keyword evidence="4 7" id="KW-0812">Transmembrane</keyword>
<keyword evidence="3" id="KW-1003">Cell membrane</keyword>
<feature type="transmembrane region" description="Helical" evidence="7">
    <location>
        <begin position="129"/>
        <end position="147"/>
    </location>
</feature>
<dbReference type="RefSeq" id="WP_323279268.1">
    <property type="nucleotide sequence ID" value="NZ_JAYGGQ010000008.1"/>
</dbReference>
<dbReference type="Pfam" id="PF09335">
    <property type="entry name" value="VTT_dom"/>
    <property type="match status" value="1"/>
</dbReference>
<evidence type="ECO:0000259" key="8">
    <source>
        <dbReference type="Pfam" id="PF09335"/>
    </source>
</evidence>
<comment type="subcellular location">
    <subcellularLocation>
        <location evidence="1">Cell membrane</location>
        <topology evidence="1">Multi-pass membrane protein</topology>
    </subcellularLocation>
</comment>
<name>A0ABU5T6U6_9MICC</name>
<dbReference type="InterPro" id="IPR051311">
    <property type="entry name" value="DedA_domain"/>
</dbReference>
<evidence type="ECO:0000256" key="6">
    <source>
        <dbReference type="ARBA" id="ARBA00023136"/>
    </source>
</evidence>
<feature type="transmembrane region" description="Helical" evidence="7">
    <location>
        <begin position="62"/>
        <end position="82"/>
    </location>
</feature>
<sequence length="178" mass="18702">MEQLRALPFEAAVAALFAIVFLRTNGTYWLGRALAAGYGRTSLAARWNPAKLDGARRLIDRWGPVAILLTFVTVGLQTAVNLAAGAGRMSLRYYIPATAVGSLVWALLYATVGLAAVDLVVDQAAASPWAWVVVAAAGSAVVLRVVIARRRRQAALGSAEARVDGARDDAAPDEGKSA</sequence>
<evidence type="ECO:0000256" key="3">
    <source>
        <dbReference type="ARBA" id="ARBA00022475"/>
    </source>
</evidence>
<evidence type="ECO:0000313" key="9">
    <source>
        <dbReference type="EMBL" id="MEA5455416.1"/>
    </source>
</evidence>
<evidence type="ECO:0000256" key="2">
    <source>
        <dbReference type="ARBA" id="ARBA00010792"/>
    </source>
</evidence>
<accession>A0ABU5T6U6</accession>
<gene>
    <name evidence="9" type="ORF">SPF06_11850</name>
</gene>
<keyword evidence="6 7" id="KW-0472">Membrane</keyword>
<dbReference type="EMBL" id="JAYGGQ010000008">
    <property type="protein sequence ID" value="MEA5455416.1"/>
    <property type="molecule type" value="Genomic_DNA"/>
</dbReference>
<evidence type="ECO:0000256" key="7">
    <source>
        <dbReference type="SAM" id="Phobius"/>
    </source>
</evidence>
<evidence type="ECO:0000313" key="10">
    <source>
        <dbReference type="Proteomes" id="UP001304769"/>
    </source>
</evidence>
<dbReference type="Proteomes" id="UP001304769">
    <property type="component" value="Unassembled WGS sequence"/>
</dbReference>
<comment type="similarity">
    <text evidence="2">Belongs to the DedA family.</text>
</comment>
<feature type="transmembrane region" description="Helical" evidence="7">
    <location>
        <begin position="94"/>
        <end position="117"/>
    </location>
</feature>
<feature type="domain" description="VTT" evidence="8">
    <location>
        <begin position="14"/>
        <end position="113"/>
    </location>
</feature>